<dbReference type="InterPro" id="IPR011212">
    <property type="entry name" value="Poxvirus_B14/B22/C16"/>
</dbReference>
<accession>G3EI58</accession>
<dbReference type="GeneID" id="11107301"/>
<dbReference type="PIRSF" id="PIRSF017324">
    <property type="entry name" value="UCP017324"/>
    <property type="match status" value="1"/>
</dbReference>
<evidence type="ECO:0000313" key="2">
    <source>
        <dbReference type="Proteomes" id="UP000164653"/>
    </source>
</evidence>
<dbReference type="OrthoDB" id="13317at10239"/>
<dbReference type="Proteomes" id="UP000164653">
    <property type="component" value="Segment"/>
</dbReference>
<name>G3EI58_9POXV</name>
<dbReference type="InterPro" id="IPR043018">
    <property type="entry name" value="Poxvirus_sf"/>
</dbReference>
<dbReference type="KEGG" id="vg:11107301"/>
<reference evidence="1 2" key="1">
    <citation type="journal article" date="2011" name="J. Virol.">
        <title>The genome of yoka poxvirus.</title>
        <authorList>
            <person name="Zhao G."/>
            <person name="Droit L."/>
            <person name="Tesh R.B."/>
            <person name="Popov V.L."/>
            <person name="Little N.S."/>
            <person name="Upton C."/>
            <person name="Virgin H.W."/>
            <person name="Wang D."/>
        </authorList>
    </citation>
    <scope>NUCLEOTIDE SEQUENCE [LARGE SCALE GENOMIC DNA]</scope>
    <source>
        <strain evidence="1">DakArB 4268</strain>
    </source>
</reference>
<protein>
    <submittedName>
        <fullName evidence="1">Uncharacterized protein</fullName>
    </submittedName>
</protein>
<gene>
    <name evidence="1" type="ORF">YKV166</name>
</gene>
<dbReference type="Pfam" id="PF06227">
    <property type="entry name" value="Poxv_Bcl-2-like"/>
    <property type="match status" value="1"/>
</dbReference>
<proteinExistence type="predicted"/>
<dbReference type="Gene3D" id="1.10.437.20">
    <property type="entry name" value="dsDNA poxvirus"/>
    <property type="match status" value="1"/>
</dbReference>
<dbReference type="RefSeq" id="YP_004821519.1">
    <property type="nucleotide sequence ID" value="NC_015960.1"/>
</dbReference>
<dbReference type="EMBL" id="HQ849551">
    <property type="protein sequence ID" value="AEN03755.1"/>
    <property type="molecule type" value="Genomic_DNA"/>
</dbReference>
<organism evidence="1 2">
    <name type="scientific">Yokapox virus</name>
    <dbReference type="NCBI Taxonomy" id="1076255"/>
    <lineage>
        <taxon>Viruses</taxon>
        <taxon>Varidnaviria</taxon>
        <taxon>Bamfordvirae</taxon>
        <taxon>Nucleocytoviricota</taxon>
        <taxon>Pokkesviricetes</taxon>
        <taxon>Chitovirales</taxon>
        <taxon>Poxviridae</taxon>
        <taxon>Chordopoxvirinae</taxon>
        <taxon>Centapoxvirus</taxon>
        <taxon>Centapoxvirus yokapox</taxon>
    </lineage>
</organism>
<dbReference type="InterPro" id="IPR022819">
    <property type="entry name" value="Poxvirus_Bcl-2-like"/>
</dbReference>
<keyword evidence="2" id="KW-1185">Reference proteome</keyword>
<evidence type="ECO:0000313" key="1">
    <source>
        <dbReference type="EMBL" id="AEN03755.1"/>
    </source>
</evidence>
<sequence>MSSTNSSSSYVFSPYHCCKDKLIDVNDTKSSLVEYMYWSSYPFRNRGKAGTMYNKFLSFKQDAESVFKDVRDVVKNMPWDNVENCVAIVRCYVKDTVKSEREAAAIVGLCAYAATYWIEDDRPSEKSLNALFVMLELFTYPDYCLIFRRIQYG</sequence>